<gene>
    <name evidence="2" type="ORF">AV530_018193</name>
</gene>
<dbReference type="Proteomes" id="UP000190648">
    <property type="component" value="Unassembled WGS sequence"/>
</dbReference>
<organism evidence="2 3">
    <name type="scientific">Patagioenas fasciata monilis</name>
    <dbReference type="NCBI Taxonomy" id="372326"/>
    <lineage>
        <taxon>Eukaryota</taxon>
        <taxon>Metazoa</taxon>
        <taxon>Chordata</taxon>
        <taxon>Craniata</taxon>
        <taxon>Vertebrata</taxon>
        <taxon>Euteleostomi</taxon>
        <taxon>Archelosauria</taxon>
        <taxon>Archosauria</taxon>
        <taxon>Dinosauria</taxon>
        <taxon>Saurischia</taxon>
        <taxon>Theropoda</taxon>
        <taxon>Coelurosauria</taxon>
        <taxon>Aves</taxon>
        <taxon>Neognathae</taxon>
        <taxon>Neoaves</taxon>
        <taxon>Columbimorphae</taxon>
        <taxon>Columbiformes</taxon>
        <taxon>Columbidae</taxon>
        <taxon>Patagioenas</taxon>
    </lineage>
</organism>
<keyword evidence="3" id="KW-1185">Reference proteome</keyword>
<accession>A0A1V4KL92</accession>
<dbReference type="EMBL" id="LSYS01002950">
    <property type="protein sequence ID" value="OPJ85179.1"/>
    <property type="molecule type" value="Genomic_DNA"/>
</dbReference>
<evidence type="ECO:0000313" key="3">
    <source>
        <dbReference type="Proteomes" id="UP000190648"/>
    </source>
</evidence>
<comment type="caution">
    <text evidence="2">The sequence shown here is derived from an EMBL/GenBank/DDBJ whole genome shotgun (WGS) entry which is preliminary data.</text>
</comment>
<evidence type="ECO:0000313" key="2">
    <source>
        <dbReference type="EMBL" id="OPJ85179.1"/>
    </source>
</evidence>
<evidence type="ECO:0000256" key="1">
    <source>
        <dbReference type="SAM" id="MobiDB-lite"/>
    </source>
</evidence>
<name>A0A1V4KL92_PATFA</name>
<dbReference type="AlphaFoldDB" id="A0A1V4KL92"/>
<reference evidence="2 3" key="1">
    <citation type="submission" date="2016-02" db="EMBL/GenBank/DDBJ databases">
        <title>Band-tailed pigeon sequencing and assembly.</title>
        <authorList>
            <person name="Soares A.E."/>
            <person name="Novak B.J."/>
            <person name="Rice E.S."/>
            <person name="O'Connell B."/>
            <person name="Chang D."/>
            <person name="Weber S."/>
            <person name="Shapiro B."/>
        </authorList>
    </citation>
    <scope>NUCLEOTIDE SEQUENCE [LARGE SCALE GENOMIC DNA]</scope>
    <source>
        <strain evidence="2">BTP2013</strain>
        <tissue evidence="2">Blood</tissue>
    </source>
</reference>
<proteinExistence type="predicted"/>
<protein>
    <submittedName>
        <fullName evidence="2">Uncharacterized protein</fullName>
    </submittedName>
</protein>
<feature type="region of interest" description="Disordered" evidence="1">
    <location>
        <begin position="38"/>
        <end position="72"/>
    </location>
</feature>
<sequence>MELLWVQSYWKKRVLLEFRVPAQTVVTQWTCTLPSWAGGAQQEDRSTSPPHAHGYKTNVGCSAGSKGTPRDSVANVTRSVAWNFQAAPLTK</sequence>